<dbReference type="GO" id="GO:0051205">
    <property type="term" value="P:protein insertion into membrane"/>
    <property type="evidence" value="ECO:0007669"/>
    <property type="project" value="TreeGrafter"/>
</dbReference>
<dbReference type="Pfam" id="PF02096">
    <property type="entry name" value="60KD_IMP"/>
    <property type="match status" value="1"/>
</dbReference>
<evidence type="ECO:0000313" key="21">
    <source>
        <dbReference type="Proteomes" id="UP000035548"/>
    </source>
</evidence>
<name>A0A0G3HJT8_9CORY</name>
<dbReference type="OrthoDB" id="9780552at2"/>
<keyword evidence="8 18" id="KW-1133">Transmembrane helix</keyword>
<gene>
    <name evidence="20" type="ORF">CUTER_11160</name>
</gene>
<evidence type="ECO:0000256" key="13">
    <source>
        <dbReference type="ARBA" id="ARBA00031538"/>
    </source>
</evidence>
<protein>
    <recommendedName>
        <fullName evidence="3">Membrane protein insertase YidC</fullName>
    </recommendedName>
    <alternativeName>
        <fullName evidence="15">Foldase YidC</fullName>
    </alternativeName>
    <alternativeName>
        <fullName evidence="14">Membrane integrase YidC</fullName>
    </alternativeName>
    <alternativeName>
        <fullName evidence="13">Membrane protein YidC</fullName>
    </alternativeName>
</protein>
<keyword evidence="7" id="KW-0653">Protein transport</keyword>
<evidence type="ECO:0000313" key="20">
    <source>
        <dbReference type="EMBL" id="AKK12193.1"/>
    </source>
</evidence>
<dbReference type="NCBIfam" id="TIGR03592">
    <property type="entry name" value="yidC_oxa1_cterm"/>
    <property type="match status" value="1"/>
</dbReference>
<dbReference type="InterPro" id="IPR028055">
    <property type="entry name" value="YidC/Oxa/ALB_C"/>
</dbReference>
<feature type="region of interest" description="Disordered" evidence="17">
    <location>
        <begin position="311"/>
        <end position="359"/>
    </location>
</feature>
<keyword evidence="5" id="KW-1003">Cell membrane</keyword>
<evidence type="ECO:0000256" key="16">
    <source>
        <dbReference type="RuleBase" id="RU003945"/>
    </source>
</evidence>
<feature type="domain" description="Membrane insertase YidC/Oxa/ALB C-terminal" evidence="19">
    <location>
        <begin position="33"/>
        <end position="283"/>
    </location>
</feature>
<comment type="subunit">
    <text evidence="12">Interacts with the Sec translocase complex via SecD. Specifically interacts with transmembrane segments of nascent integral membrane proteins during membrane integration.</text>
</comment>
<dbReference type="NCBIfam" id="NF002899">
    <property type="entry name" value="PRK03449.1"/>
    <property type="match status" value="1"/>
</dbReference>
<evidence type="ECO:0000256" key="17">
    <source>
        <dbReference type="SAM" id="MobiDB-lite"/>
    </source>
</evidence>
<evidence type="ECO:0000256" key="15">
    <source>
        <dbReference type="ARBA" id="ARBA00033342"/>
    </source>
</evidence>
<comment type="subcellular location">
    <subcellularLocation>
        <location evidence="1">Cell membrane</location>
        <topology evidence="1">Multi-pass membrane protein</topology>
    </subcellularLocation>
    <subcellularLocation>
        <location evidence="16">Membrane</location>
        <topology evidence="16">Multi-pass membrane protein</topology>
    </subcellularLocation>
</comment>
<accession>A0A0G3HJT8</accession>
<evidence type="ECO:0000256" key="9">
    <source>
        <dbReference type="ARBA" id="ARBA00023136"/>
    </source>
</evidence>
<reference evidence="21" key="2">
    <citation type="submission" date="2015-05" db="EMBL/GenBank/DDBJ databases">
        <title>Complete genome sequence of Corynebacterium uterequi DSM 45634, isolated from the uterus of a maiden mare.</title>
        <authorList>
            <person name="Ruckert C."/>
            <person name="Albersmeier A."/>
            <person name="Winkler A."/>
            <person name="Tauch A."/>
        </authorList>
    </citation>
    <scope>NUCLEOTIDE SEQUENCE [LARGE SCALE GENOMIC DNA]</scope>
    <source>
        <strain evidence="21">DSM 45634</strain>
    </source>
</reference>
<dbReference type="STRING" id="1072256.CUTER_11160"/>
<proteinExistence type="inferred from homology"/>
<sequence length="359" mass="40934">MLNFIYYPISAVMWFWREALTFLGMNANAGVTWLLAIVLLTATIKALLVYPMVQSLRSSRKMQELTPKIQAVRERYKNDKTKLAEETQKVYKDAGFNPLSSCIPMFVQIPVFIGIFHVLRSFNRTGTAAGGLGLTVEENRAIGNYIFSAEDVRSFLDAEIFGVPLSVAIGTPTEQFAAYGTDFTRLDVAYVAVPFIVLIVLFTHFNARYTLNRQHTRQASGKAPQPTGDNAEMMQMQQQMMGKMMLWVFPAMTIMTGYLWAIGLLAYMLTNTVWTFVQTRLVYKKMDKEEEEEIARREKVKAELAPVVNARTVDKRSKKQRKAEQEAQQLAEQQAKERALKQRQAAQRARSQSKKKKKN</sequence>
<evidence type="ECO:0000256" key="14">
    <source>
        <dbReference type="ARBA" id="ARBA00033245"/>
    </source>
</evidence>
<dbReference type="GO" id="GO:0015031">
    <property type="term" value="P:protein transport"/>
    <property type="evidence" value="ECO:0007669"/>
    <property type="project" value="UniProtKB-KW"/>
</dbReference>
<evidence type="ECO:0000256" key="5">
    <source>
        <dbReference type="ARBA" id="ARBA00022475"/>
    </source>
</evidence>
<dbReference type="InterPro" id="IPR001708">
    <property type="entry name" value="YidC/ALB3/OXA1/COX18"/>
</dbReference>
<dbReference type="EMBL" id="CP011546">
    <property type="protein sequence ID" value="AKK12193.1"/>
    <property type="molecule type" value="Genomic_DNA"/>
</dbReference>
<evidence type="ECO:0000256" key="6">
    <source>
        <dbReference type="ARBA" id="ARBA00022692"/>
    </source>
</evidence>
<dbReference type="PATRIC" id="fig|1072256.5.peg.2197"/>
<evidence type="ECO:0000256" key="11">
    <source>
        <dbReference type="ARBA" id="ARBA00025034"/>
    </source>
</evidence>
<dbReference type="CDD" id="cd20070">
    <property type="entry name" value="5TM_YidC_Alb3"/>
    <property type="match status" value="1"/>
</dbReference>
<feature type="transmembrane region" description="Helical" evidence="18">
    <location>
        <begin position="99"/>
        <end position="119"/>
    </location>
</feature>
<dbReference type="Proteomes" id="UP000035548">
    <property type="component" value="Chromosome"/>
</dbReference>
<evidence type="ECO:0000256" key="7">
    <source>
        <dbReference type="ARBA" id="ARBA00022927"/>
    </source>
</evidence>
<dbReference type="PANTHER" id="PTHR12428">
    <property type="entry name" value="OXA1"/>
    <property type="match status" value="1"/>
</dbReference>
<reference evidence="20 21" key="1">
    <citation type="journal article" date="2015" name="Genome Announc.">
        <title>Virulence Factor Genes Detected in the Complete Genome Sequence of Corynebacterium uterequi DSM 45634, Isolated from the Uterus of a Maiden Mare.</title>
        <authorList>
            <person name="Ruckert C."/>
            <person name="Kriete M."/>
            <person name="Jaenicke S."/>
            <person name="Winkler A."/>
            <person name="Tauch A."/>
        </authorList>
    </citation>
    <scope>NUCLEOTIDE SEQUENCE [LARGE SCALE GENOMIC DNA]</scope>
    <source>
        <strain evidence="20 21">DSM 45634</strain>
    </source>
</reference>
<evidence type="ECO:0000256" key="8">
    <source>
        <dbReference type="ARBA" id="ARBA00022989"/>
    </source>
</evidence>
<dbReference type="RefSeq" id="WP_047260447.1">
    <property type="nucleotide sequence ID" value="NZ_CP011546.1"/>
</dbReference>
<keyword evidence="9 18" id="KW-0472">Membrane</keyword>
<evidence type="ECO:0000256" key="12">
    <source>
        <dbReference type="ARBA" id="ARBA00026028"/>
    </source>
</evidence>
<evidence type="ECO:0000256" key="18">
    <source>
        <dbReference type="SAM" id="Phobius"/>
    </source>
</evidence>
<feature type="transmembrane region" description="Helical" evidence="18">
    <location>
        <begin position="188"/>
        <end position="207"/>
    </location>
</feature>
<dbReference type="KEGG" id="cut:CUTER_11160"/>
<comment type="function">
    <text evidence="11">Required for the insertion and/or proper folding and/or complex formation of integral membrane proteins into the membrane. Involved in integration of membrane proteins that insert both dependently and independently of the Sec translocase complex, as well as at least some lipoproteins. Aids folding of multispanning membrane proteins.</text>
</comment>
<dbReference type="GO" id="GO:0032977">
    <property type="term" value="F:membrane insertase activity"/>
    <property type="evidence" value="ECO:0007669"/>
    <property type="project" value="InterPro"/>
</dbReference>
<keyword evidence="6 16" id="KW-0812">Transmembrane</keyword>
<evidence type="ECO:0000256" key="1">
    <source>
        <dbReference type="ARBA" id="ARBA00004651"/>
    </source>
</evidence>
<dbReference type="GO" id="GO:0005886">
    <property type="term" value="C:plasma membrane"/>
    <property type="evidence" value="ECO:0007669"/>
    <property type="project" value="UniProtKB-SubCell"/>
</dbReference>
<dbReference type="PANTHER" id="PTHR12428:SF65">
    <property type="entry name" value="CYTOCHROME C OXIDASE ASSEMBLY PROTEIN COX18, MITOCHONDRIAL"/>
    <property type="match status" value="1"/>
</dbReference>
<feature type="transmembrane region" description="Helical" evidence="18">
    <location>
        <begin position="244"/>
        <end position="269"/>
    </location>
</feature>
<dbReference type="InterPro" id="IPR047196">
    <property type="entry name" value="YidC_ALB_C"/>
</dbReference>
<evidence type="ECO:0000256" key="10">
    <source>
        <dbReference type="ARBA" id="ARBA00023186"/>
    </source>
</evidence>
<keyword evidence="21" id="KW-1185">Reference proteome</keyword>
<comment type="similarity">
    <text evidence="2">Belongs to the OXA1/ALB3/YidC family. Type 1 subfamily.</text>
</comment>
<dbReference type="AlphaFoldDB" id="A0A0G3HJT8"/>
<keyword evidence="4" id="KW-0813">Transport</keyword>
<evidence type="ECO:0000256" key="2">
    <source>
        <dbReference type="ARBA" id="ARBA00010527"/>
    </source>
</evidence>
<evidence type="ECO:0000256" key="3">
    <source>
        <dbReference type="ARBA" id="ARBA00015325"/>
    </source>
</evidence>
<evidence type="ECO:0000256" key="4">
    <source>
        <dbReference type="ARBA" id="ARBA00022448"/>
    </source>
</evidence>
<feature type="transmembrane region" description="Helical" evidence="18">
    <location>
        <begin position="31"/>
        <end position="53"/>
    </location>
</feature>
<organism evidence="20 21">
    <name type="scientific">Corynebacterium uterequi</name>
    <dbReference type="NCBI Taxonomy" id="1072256"/>
    <lineage>
        <taxon>Bacteria</taxon>
        <taxon>Bacillati</taxon>
        <taxon>Actinomycetota</taxon>
        <taxon>Actinomycetes</taxon>
        <taxon>Mycobacteriales</taxon>
        <taxon>Corynebacteriaceae</taxon>
        <taxon>Corynebacterium</taxon>
    </lineage>
</organism>
<evidence type="ECO:0000259" key="19">
    <source>
        <dbReference type="Pfam" id="PF02096"/>
    </source>
</evidence>
<keyword evidence="10" id="KW-0143">Chaperone</keyword>